<evidence type="ECO:0000313" key="2">
    <source>
        <dbReference type="EMBL" id="MBK4736035.1"/>
    </source>
</evidence>
<sequence length="499" mass="54810">MTMKMSILSQRTAQGGQQKAGGKIRPGIKVLTRKAMEDKRAVAIYDRGVAAQTKFSDIEKQITEVTGMKNPMYPRNTPYFSVAASDFGMPELAAIIVEKYGEPRDNDPVKRLYRFPVVFHSDDLGEIYPNEFRRYGGEPGYESHYGDDGQRYCRYLPEVTRQMIEDQKMRRIKRAPRREKVIRGLCDPYTCPEYLQGQCKFRGKLQFYIPGIPTTVPLVMETTSEIAAEAIYADLERIHKVFGGIPRTNPNKPGKPIFYITKVRETRTYFDEDGKKKTGEQWVPKLQADIDLGTLLQDASIPQLSHTAPVAWLAAPKAMPDAAMLPPAAAMPETGNADGEVVVGEAGVDAAAQEHGEGEAQSMDIDGMLSNLSDLVASAGVEDEVAFSYFDLKLGASWDKNPETVTQAIGIMNAMAKRNVVGLASIMGISVLINSLGVSEEDFKKYARIKFGQGYSRDVKLLGAVLENLTELSASGKESALAFIKAEILNGQASAPAAA</sequence>
<gene>
    <name evidence="2" type="ORF">JJB74_15545</name>
</gene>
<organism evidence="2 3">
    <name type="scientific">Noviherbaspirillum pedocola</name>
    <dbReference type="NCBI Taxonomy" id="2801341"/>
    <lineage>
        <taxon>Bacteria</taxon>
        <taxon>Pseudomonadati</taxon>
        <taxon>Pseudomonadota</taxon>
        <taxon>Betaproteobacteria</taxon>
        <taxon>Burkholderiales</taxon>
        <taxon>Oxalobacteraceae</taxon>
        <taxon>Noviherbaspirillum</taxon>
    </lineage>
</organism>
<protein>
    <submittedName>
        <fullName evidence="2">Uncharacterized protein</fullName>
    </submittedName>
</protein>
<dbReference type="AlphaFoldDB" id="A0A934SSZ8"/>
<dbReference type="InterPro" id="IPR043991">
    <property type="entry name" value="Gp3-like"/>
</dbReference>
<dbReference type="EMBL" id="JAEPBG010000006">
    <property type="protein sequence ID" value="MBK4736035.1"/>
    <property type="molecule type" value="Genomic_DNA"/>
</dbReference>
<dbReference type="Proteomes" id="UP000622890">
    <property type="component" value="Unassembled WGS sequence"/>
</dbReference>
<name>A0A934SSZ8_9BURK</name>
<comment type="caution">
    <text evidence="2">The sequence shown here is derived from an EMBL/GenBank/DDBJ whole genome shotgun (WGS) entry which is preliminary data.</text>
</comment>
<accession>A0A934SSZ8</accession>
<feature type="region of interest" description="Disordered" evidence="1">
    <location>
        <begin position="1"/>
        <end position="22"/>
    </location>
</feature>
<keyword evidence="3" id="KW-1185">Reference proteome</keyword>
<evidence type="ECO:0000256" key="1">
    <source>
        <dbReference type="SAM" id="MobiDB-lite"/>
    </source>
</evidence>
<proteinExistence type="predicted"/>
<reference evidence="2" key="1">
    <citation type="submission" date="2021-01" db="EMBL/GenBank/DDBJ databases">
        <title>Genome sequence of strain Noviherbaspirillum sp. DKR-6.</title>
        <authorList>
            <person name="Chaudhary D.K."/>
        </authorList>
    </citation>
    <scope>NUCLEOTIDE SEQUENCE</scope>
    <source>
        <strain evidence="2">DKR-6</strain>
    </source>
</reference>
<dbReference type="Pfam" id="PF18897">
    <property type="entry name" value="Gp3-like"/>
    <property type="match status" value="1"/>
</dbReference>
<evidence type="ECO:0000313" key="3">
    <source>
        <dbReference type="Proteomes" id="UP000622890"/>
    </source>
</evidence>
<dbReference type="RefSeq" id="WP_200593042.1">
    <property type="nucleotide sequence ID" value="NZ_JAEPBG010000006.1"/>
</dbReference>
<feature type="compositionally biased region" description="Low complexity" evidence="1">
    <location>
        <begin position="13"/>
        <end position="22"/>
    </location>
</feature>